<feature type="region of interest" description="Disordered" evidence="1">
    <location>
        <begin position="1"/>
        <end position="52"/>
    </location>
</feature>
<proteinExistence type="predicted"/>
<evidence type="ECO:0000313" key="3">
    <source>
        <dbReference type="Proteomes" id="UP001281761"/>
    </source>
</evidence>
<dbReference type="Gene3D" id="1.25.10.10">
    <property type="entry name" value="Leucine-rich Repeat Variant"/>
    <property type="match status" value="1"/>
</dbReference>
<dbReference type="EMBL" id="JARBJD010000154">
    <property type="protein sequence ID" value="KAK2949539.1"/>
    <property type="molecule type" value="Genomic_DNA"/>
</dbReference>
<dbReference type="Proteomes" id="UP001281761">
    <property type="component" value="Unassembled WGS sequence"/>
</dbReference>
<dbReference type="InterPro" id="IPR016024">
    <property type="entry name" value="ARM-type_fold"/>
</dbReference>
<organism evidence="2 3">
    <name type="scientific">Blattamonas nauphoetae</name>
    <dbReference type="NCBI Taxonomy" id="2049346"/>
    <lineage>
        <taxon>Eukaryota</taxon>
        <taxon>Metamonada</taxon>
        <taxon>Preaxostyla</taxon>
        <taxon>Oxymonadida</taxon>
        <taxon>Blattamonas</taxon>
    </lineage>
</organism>
<gene>
    <name evidence="2" type="ORF">BLNAU_15521</name>
</gene>
<name>A0ABQ9XFB4_9EUKA</name>
<comment type="caution">
    <text evidence="2">The sequence shown here is derived from an EMBL/GenBank/DDBJ whole genome shotgun (WGS) entry which is preliminary data.</text>
</comment>
<reference evidence="2 3" key="1">
    <citation type="journal article" date="2022" name="bioRxiv">
        <title>Genomics of Preaxostyla Flagellates Illuminates Evolutionary Transitions and the Path Towards Mitochondrial Loss.</title>
        <authorList>
            <person name="Novak L.V.F."/>
            <person name="Treitli S.C."/>
            <person name="Pyrih J."/>
            <person name="Halakuc P."/>
            <person name="Pipaliya S.V."/>
            <person name="Vacek V."/>
            <person name="Brzon O."/>
            <person name="Soukal P."/>
            <person name="Eme L."/>
            <person name="Dacks J.B."/>
            <person name="Karnkowska A."/>
            <person name="Elias M."/>
            <person name="Hampl V."/>
        </authorList>
    </citation>
    <scope>NUCLEOTIDE SEQUENCE [LARGE SCALE GENOMIC DNA]</scope>
    <source>
        <strain evidence="2">NAU3</strain>
        <tissue evidence="2">Gut</tissue>
    </source>
</reference>
<evidence type="ECO:0000256" key="1">
    <source>
        <dbReference type="SAM" id="MobiDB-lite"/>
    </source>
</evidence>
<evidence type="ECO:0000313" key="2">
    <source>
        <dbReference type="EMBL" id="KAK2949539.1"/>
    </source>
</evidence>
<dbReference type="InterPro" id="IPR011989">
    <property type="entry name" value="ARM-like"/>
</dbReference>
<dbReference type="SUPFAM" id="SSF48371">
    <property type="entry name" value="ARM repeat"/>
    <property type="match status" value="1"/>
</dbReference>
<accession>A0ABQ9XFB4</accession>
<sequence>MHVNEGSRPSIDQRFPSFDTGEEADSQSSESTIRLRRPRFQQHPGYSGDTNLLPEHQDLLNLLTKLESQEKSTLVKTLHLINEIVRDEEDEQAKTFIQQVNTIQTLLNIVLTSETPEVLTLVYTIIASLSSHSHPTVSTVMTPEFVERSFSLLSVADDFLAQEILLVIFYSASLDKEYKLFLIECGTETHLLNYLTACHPVTVEANPNSCCARFRVTDTRASVVTLCFRCLTLFFQDSFPQHLVVKMISASAPFFLCGYESVQIYSLRYAEQFIPHSSKSQLEQITLPNNRTDPTNTAGIPVLNYLICLLREKHEELLGLLRTLRLLKRLSRHVVVVDREHIQREVKIGIETCLKTSSSVLSIFGRLVTLSEEYQQFLIPSGIYPFVGSLFDRIVSFVTSGWDSIGAESLEADTQYFLAACNSPTTVLDPPFTLLETIRTSLFSLPTAKQHLYRNKMNESLEYKPLIHEVLTSQPGVITAADSMIHSFLFFLSHWFSVPGHHSEIVLASLFPDMENMDAKRKVCQCLCDIIPRESKSLLTETLCCISFLASGCLDLQCMLIESGALVQAWNARRHFVGSAMKYFVDCMISILRQDDQKVQSARVLQEWVMSDTFEGELYEMSATGTSQNRQEAKRLMDYLETVNR</sequence>
<protein>
    <submittedName>
        <fullName evidence="2">Uncharacterized protein</fullName>
    </submittedName>
</protein>
<keyword evidence="3" id="KW-1185">Reference proteome</keyword>